<organism evidence="1 2">
    <name type="scientific">Pisolithus microcarpus 441</name>
    <dbReference type="NCBI Taxonomy" id="765257"/>
    <lineage>
        <taxon>Eukaryota</taxon>
        <taxon>Fungi</taxon>
        <taxon>Dikarya</taxon>
        <taxon>Basidiomycota</taxon>
        <taxon>Agaricomycotina</taxon>
        <taxon>Agaricomycetes</taxon>
        <taxon>Agaricomycetidae</taxon>
        <taxon>Boletales</taxon>
        <taxon>Sclerodermatineae</taxon>
        <taxon>Pisolithaceae</taxon>
        <taxon>Pisolithus</taxon>
    </lineage>
</organism>
<reference evidence="2" key="2">
    <citation type="submission" date="2015-01" db="EMBL/GenBank/DDBJ databases">
        <title>Evolutionary Origins and Diversification of the Mycorrhizal Mutualists.</title>
        <authorList>
            <consortium name="DOE Joint Genome Institute"/>
            <consortium name="Mycorrhizal Genomics Consortium"/>
            <person name="Kohler A."/>
            <person name="Kuo A."/>
            <person name="Nagy L.G."/>
            <person name="Floudas D."/>
            <person name="Copeland A."/>
            <person name="Barry K.W."/>
            <person name="Cichocki N."/>
            <person name="Veneault-Fourrey C."/>
            <person name="LaButti K."/>
            <person name="Lindquist E.A."/>
            <person name="Lipzen A."/>
            <person name="Lundell T."/>
            <person name="Morin E."/>
            <person name="Murat C."/>
            <person name="Riley R."/>
            <person name="Ohm R."/>
            <person name="Sun H."/>
            <person name="Tunlid A."/>
            <person name="Henrissat B."/>
            <person name="Grigoriev I.V."/>
            <person name="Hibbett D.S."/>
            <person name="Martin F."/>
        </authorList>
    </citation>
    <scope>NUCLEOTIDE SEQUENCE [LARGE SCALE GENOMIC DNA]</scope>
    <source>
        <strain evidence="2">441</strain>
    </source>
</reference>
<sequence length="67" mass="7673">MHGNSHLGNILARCNRTMRFCIEPSREWYASLYKANLTHGMWINIIPPQASCILAETSTLRRKGVNE</sequence>
<name>A0A0C9ZUY4_9AGAM</name>
<reference evidence="1 2" key="1">
    <citation type="submission" date="2014-04" db="EMBL/GenBank/DDBJ databases">
        <authorList>
            <consortium name="DOE Joint Genome Institute"/>
            <person name="Kuo A."/>
            <person name="Kohler A."/>
            <person name="Costa M.D."/>
            <person name="Nagy L.G."/>
            <person name="Floudas D."/>
            <person name="Copeland A."/>
            <person name="Barry K.W."/>
            <person name="Cichocki N."/>
            <person name="Veneault-Fourrey C."/>
            <person name="LaButti K."/>
            <person name="Lindquist E.A."/>
            <person name="Lipzen A."/>
            <person name="Lundell T."/>
            <person name="Morin E."/>
            <person name="Murat C."/>
            <person name="Sun H."/>
            <person name="Tunlid A."/>
            <person name="Henrissat B."/>
            <person name="Grigoriev I.V."/>
            <person name="Hibbett D.S."/>
            <person name="Martin F."/>
            <person name="Nordberg H.P."/>
            <person name="Cantor M.N."/>
            <person name="Hua S.X."/>
        </authorList>
    </citation>
    <scope>NUCLEOTIDE SEQUENCE [LARGE SCALE GENOMIC DNA]</scope>
    <source>
        <strain evidence="1 2">441</strain>
    </source>
</reference>
<dbReference type="Proteomes" id="UP000054018">
    <property type="component" value="Unassembled WGS sequence"/>
</dbReference>
<keyword evidence="2" id="KW-1185">Reference proteome</keyword>
<gene>
    <name evidence="1" type="ORF">PISMIDRAFT_671794</name>
</gene>
<evidence type="ECO:0000313" key="1">
    <source>
        <dbReference type="EMBL" id="KIK29839.1"/>
    </source>
</evidence>
<dbReference type="AlphaFoldDB" id="A0A0C9ZUY4"/>
<evidence type="ECO:0000313" key="2">
    <source>
        <dbReference type="Proteomes" id="UP000054018"/>
    </source>
</evidence>
<dbReference type="EMBL" id="KN833688">
    <property type="protein sequence ID" value="KIK29839.1"/>
    <property type="molecule type" value="Genomic_DNA"/>
</dbReference>
<proteinExistence type="predicted"/>
<dbReference type="HOGENOM" id="CLU_2813376_0_0_1"/>
<protein>
    <submittedName>
        <fullName evidence="1">Uncharacterized protein</fullName>
    </submittedName>
</protein>
<accession>A0A0C9ZUY4</accession>